<dbReference type="Gene3D" id="3.40.50.1100">
    <property type="match status" value="2"/>
</dbReference>
<comment type="caution">
    <text evidence="4">The sequence shown here is derived from an EMBL/GenBank/DDBJ whole genome shotgun (WGS) entry which is preliminary data.</text>
</comment>
<dbReference type="SUPFAM" id="SSF53686">
    <property type="entry name" value="Tryptophan synthase beta subunit-like PLP-dependent enzymes"/>
    <property type="match status" value="1"/>
</dbReference>
<dbReference type="InterPro" id="IPR001926">
    <property type="entry name" value="TrpB-like_PALP"/>
</dbReference>
<gene>
    <name evidence="4" type="ORF">AOB60_12375</name>
</gene>
<dbReference type="EMBL" id="LJSN01000002">
    <property type="protein sequence ID" value="PNE41449.1"/>
    <property type="molecule type" value="Genomic_DNA"/>
</dbReference>
<feature type="domain" description="Tryptophan synthase beta chain-like PALP" evidence="3">
    <location>
        <begin position="25"/>
        <end position="308"/>
    </location>
</feature>
<dbReference type="RefSeq" id="WP_102923680.1">
    <property type="nucleotide sequence ID" value="NZ_LJSN01000002.1"/>
</dbReference>
<comment type="cofactor">
    <cofactor evidence="1">
        <name>pyridoxal 5'-phosphate</name>
        <dbReference type="ChEBI" id="CHEBI:597326"/>
    </cofactor>
</comment>
<dbReference type="PANTHER" id="PTHR10314">
    <property type="entry name" value="CYSTATHIONINE BETA-SYNTHASE"/>
    <property type="match status" value="1"/>
</dbReference>
<keyword evidence="2" id="KW-0663">Pyridoxal phosphate</keyword>
<evidence type="ECO:0000313" key="5">
    <source>
        <dbReference type="Proteomes" id="UP000236047"/>
    </source>
</evidence>
<dbReference type="AlphaFoldDB" id="A0A2N8PKA4"/>
<protein>
    <submittedName>
        <fullName evidence="4">Cysteine synthase</fullName>
    </submittedName>
</protein>
<sequence>MTERSVPPPDDWAARALRDLAADAAPTPLRPVRLPALPEIDLYVKDESAHPTGSVKHRLLRELFRAAVQDGTLIEGTPVVMGSGGAAAVAGAYFARLLGLPFTAVLPRTAPAAVHDRIAAHGGRCRTGELPPAAVLEEARTLAGRTGGRFLDHFAAAGRSPDGPAPMPDLGTEILDGLRGARHPVPRWLVTGAGTGATSASLGRHLRRHGLPTRLAVADPEHSAYFPAWASGCDDYATGMPSRIPGIGRPRTEPGFRPELIDLVVPVPDTASVAAMRWLHRTAGLACGPATGTALWAACHLAARLRAEGTGGGLVLLAGDGAEPYRTTHLDAGWLAAKGLEPAPYEAELARFAESGRWTWPPASR</sequence>
<dbReference type="InterPro" id="IPR036052">
    <property type="entry name" value="TrpB-like_PALP_sf"/>
</dbReference>
<dbReference type="GO" id="GO:1901605">
    <property type="term" value="P:alpha-amino acid metabolic process"/>
    <property type="evidence" value="ECO:0007669"/>
    <property type="project" value="UniProtKB-ARBA"/>
</dbReference>
<reference evidence="5" key="1">
    <citation type="submission" date="2015-09" db="EMBL/GenBank/DDBJ databases">
        <authorList>
            <person name="Graham D.E."/>
            <person name="Mahan K.M."/>
            <person name="Klingeman D.M."/>
            <person name="Fida T."/>
            <person name="Giannone R.J."/>
            <person name="Hettich R.L."/>
            <person name="Parry R.J."/>
            <person name="Spain J.C."/>
        </authorList>
    </citation>
    <scope>NUCLEOTIDE SEQUENCE [LARGE SCALE GENOMIC DNA]</scope>
    <source>
        <strain evidence="5">JCM 4701</strain>
    </source>
</reference>
<evidence type="ECO:0000313" key="4">
    <source>
        <dbReference type="EMBL" id="PNE41449.1"/>
    </source>
</evidence>
<dbReference type="Pfam" id="PF00291">
    <property type="entry name" value="PALP"/>
    <property type="match status" value="1"/>
</dbReference>
<evidence type="ECO:0000259" key="3">
    <source>
        <dbReference type="Pfam" id="PF00291"/>
    </source>
</evidence>
<keyword evidence="5" id="KW-1185">Reference proteome</keyword>
<organism evidence="4 5">
    <name type="scientific">Streptomyces noursei</name>
    <name type="common">Streptomyces albulus</name>
    <dbReference type="NCBI Taxonomy" id="1971"/>
    <lineage>
        <taxon>Bacteria</taxon>
        <taxon>Bacillati</taxon>
        <taxon>Actinomycetota</taxon>
        <taxon>Actinomycetes</taxon>
        <taxon>Kitasatosporales</taxon>
        <taxon>Streptomycetaceae</taxon>
        <taxon>Streptomyces</taxon>
    </lineage>
</organism>
<dbReference type="InterPro" id="IPR050214">
    <property type="entry name" value="Cys_Synth/Cystath_Beta-Synth"/>
</dbReference>
<name>A0A2N8PKA4_STRNR</name>
<accession>A0A2N8PKA4</accession>
<evidence type="ECO:0000256" key="2">
    <source>
        <dbReference type="ARBA" id="ARBA00022898"/>
    </source>
</evidence>
<proteinExistence type="predicted"/>
<dbReference type="Proteomes" id="UP000236047">
    <property type="component" value="Unassembled WGS sequence"/>
</dbReference>
<evidence type="ECO:0000256" key="1">
    <source>
        <dbReference type="ARBA" id="ARBA00001933"/>
    </source>
</evidence>